<feature type="compositionally biased region" description="Low complexity" evidence="1">
    <location>
        <begin position="75"/>
        <end position="89"/>
    </location>
</feature>
<feature type="region of interest" description="Disordered" evidence="1">
    <location>
        <begin position="645"/>
        <end position="667"/>
    </location>
</feature>
<feature type="compositionally biased region" description="Polar residues" evidence="1">
    <location>
        <begin position="645"/>
        <end position="664"/>
    </location>
</feature>
<dbReference type="AlphaFoldDB" id="A0A2T9ZJ02"/>
<feature type="region of interest" description="Disordered" evidence="1">
    <location>
        <begin position="41"/>
        <end position="127"/>
    </location>
</feature>
<dbReference type="EMBL" id="MBFS01000115">
    <property type="protein sequence ID" value="PVV04499.1"/>
    <property type="molecule type" value="Genomic_DNA"/>
</dbReference>
<proteinExistence type="predicted"/>
<protein>
    <submittedName>
        <fullName evidence="2">Uncharacterized protein</fullName>
    </submittedName>
</protein>
<evidence type="ECO:0000256" key="1">
    <source>
        <dbReference type="SAM" id="MobiDB-lite"/>
    </source>
</evidence>
<dbReference type="Proteomes" id="UP000245609">
    <property type="component" value="Unassembled WGS sequence"/>
</dbReference>
<comment type="caution">
    <text evidence="2">The sequence shown here is derived from an EMBL/GenBank/DDBJ whole genome shotgun (WGS) entry which is preliminary data.</text>
</comment>
<dbReference type="EMBL" id="MBFS01000115">
    <property type="protein sequence ID" value="PVV04487.1"/>
    <property type="molecule type" value="Genomic_DNA"/>
</dbReference>
<dbReference type="OrthoDB" id="5549534at2759"/>
<evidence type="ECO:0000313" key="3">
    <source>
        <dbReference type="EMBL" id="PVV04499.1"/>
    </source>
</evidence>
<organism evidence="2 4">
    <name type="scientific">Smittium megazygosporum</name>
    <dbReference type="NCBI Taxonomy" id="133381"/>
    <lineage>
        <taxon>Eukaryota</taxon>
        <taxon>Fungi</taxon>
        <taxon>Fungi incertae sedis</taxon>
        <taxon>Zoopagomycota</taxon>
        <taxon>Kickxellomycotina</taxon>
        <taxon>Harpellomycetes</taxon>
        <taxon>Harpellales</taxon>
        <taxon>Legeriomycetaceae</taxon>
        <taxon>Smittium</taxon>
    </lineage>
</organism>
<feature type="compositionally biased region" description="Polar residues" evidence="1">
    <location>
        <begin position="1"/>
        <end position="11"/>
    </location>
</feature>
<keyword evidence="4" id="KW-1185">Reference proteome</keyword>
<reference evidence="2 4" key="1">
    <citation type="journal article" date="2018" name="MBio">
        <title>Comparative Genomics Reveals the Core Gene Toolbox for the Fungus-Insect Symbiosis.</title>
        <authorList>
            <person name="Wang Y."/>
            <person name="Stata M."/>
            <person name="Wang W."/>
            <person name="Stajich J.E."/>
            <person name="White M.M."/>
            <person name="Moncalvo J.M."/>
        </authorList>
    </citation>
    <scope>NUCLEOTIDE SEQUENCE [LARGE SCALE GENOMIC DNA]</scope>
    <source>
        <strain evidence="2 4">SC-DP-2</strain>
    </source>
</reference>
<sequence length="693" mass="79060">MSFDSYVSRNGQVPPIVSPRGTNLEDAEFIKKEMGRSQILKQSRYMSSLQSGSKIRNNLSSNELSKISPDRSDNRSSSSLGSIGPSRSINRQSENGNSQKPPPNRRNNMDSSVSVANHPRYNASTPKMNPQKFMHILNENLFSRFANEELFYQDLKESIIKRVHDNAHRSNYEDLQDITYEVLEACRSTKLNLDAVVQWKLGRLDHSIESSVIDHIFLIHINIMCYDPKYSRTCIEKFCVDPLCCDLHRDFISEYDKARSFLRTINIILNEAVRTRILSKDQKASIRSRLGKSHFSIEDRTAVIREMALLIMLGQTDRYKDLSIEGIKNVGLQWSPPLDLLNDLDAECSLDPDKVLKKANFVSSNPFLESILNVKKLGLGITNSEYDRLHHLWKTTVPQASESEKFTIPMLLHILVHSSESDLQKAVSEAAIKDGLEIQPDRINQIEDLALQAVQNLGLAWELGDNPPRDLRQFCMAIILDLGTILHQFIIKDQSTRRPDSMCIDSVELIDLDDSLFGSWFETCTLFARHEKVKKSFLIFLLFSHISITSERLLSQKADFNPEIFLVVVLELLTEFRKRRPNYNAICINADYNFISPRDVDGKPIEIARANRESIGTDFDRLYSWINSNFPQTNRIRQLLRPVSPKSSYSANSRNQIQMSSPPNEASGMRPFQEAALMAADLADSMNLHLNTN</sequence>
<evidence type="ECO:0000313" key="2">
    <source>
        <dbReference type="EMBL" id="PVV04487.1"/>
    </source>
</evidence>
<name>A0A2T9ZJ02_9FUNG</name>
<accession>A0A2T9ZJ02</accession>
<feature type="region of interest" description="Disordered" evidence="1">
    <location>
        <begin position="1"/>
        <end position="21"/>
    </location>
</feature>
<evidence type="ECO:0000313" key="4">
    <source>
        <dbReference type="Proteomes" id="UP000245609"/>
    </source>
</evidence>
<feature type="compositionally biased region" description="Polar residues" evidence="1">
    <location>
        <begin position="90"/>
        <end position="115"/>
    </location>
</feature>
<gene>
    <name evidence="3" type="ORF">BB560_001007</name>
    <name evidence="2" type="ORF">BB560_001009</name>
</gene>
<feature type="compositionally biased region" description="Polar residues" evidence="1">
    <location>
        <begin position="41"/>
        <end position="65"/>
    </location>
</feature>